<gene>
    <name evidence="3" type="ORF">ACFP3R_35580</name>
</gene>
<proteinExistence type="predicted"/>
<organism evidence="3 4">
    <name type="scientific">Saccharothrix lopnurensis</name>
    <dbReference type="NCBI Taxonomy" id="1670621"/>
    <lineage>
        <taxon>Bacteria</taxon>
        <taxon>Bacillati</taxon>
        <taxon>Actinomycetota</taxon>
        <taxon>Actinomycetes</taxon>
        <taxon>Pseudonocardiales</taxon>
        <taxon>Pseudonocardiaceae</taxon>
        <taxon>Saccharothrix</taxon>
    </lineage>
</organism>
<keyword evidence="4" id="KW-1185">Reference proteome</keyword>
<comment type="caution">
    <text evidence="3">The sequence shown here is derived from an EMBL/GenBank/DDBJ whole genome shotgun (WGS) entry which is preliminary data.</text>
</comment>
<dbReference type="SUPFAM" id="SSF47413">
    <property type="entry name" value="lambda repressor-like DNA-binding domains"/>
    <property type="match status" value="1"/>
</dbReference>
<feature type="region of interest" description="Disordered" evidence="1">
    <location>
        <begin position="91"/>
        <end position="111"/>
    </location>
</feature>
<keyword evidence="2" id="KW-0472">Membrane</keyword>
<reference evidence="4" key="1">
    <citation type="journal article" date="2019" name="Int. J. Syst. Evol. Microbiol.">
        <title>The Global Catalogue of Microorganisms (GCM) 10K type strain sequencing project: providing services to taxonomists for standard genome sequencing and annotation.</title>
        <authorList>
            <consortium name="The Broad Institute Genomics Platform"/>
            <consortium name="The Broad Institute Genome Sequencing Center for Infectious Disease"/>
            <person name="Wu L."/>
            <person name="Ma J."/>
        </authorList>
    </citation>
    <scope>NUCLEOTIDE SEQUENCE [LARGE SCALE GENOMIC DNA]</scope>
    <source>
        <strain evidence="4">CGMCC 4.7246</strain>
    </source>
</reference>
<evidence type="ECO:0000256" key="2">
    <source>
        <dbReference type="SAM" id="Phobius"/>
    </source>
</evidence>
<evidence type="ECO:0000313" key="4">
    <source>
        <dbReference type="Proteomes" id="UP001596220"/>
    </source>
</evidence>
<keyword evidence="2" id="KW-0812">Transmembrane</keyword>
<dbReference type="RefSeq" id="WP_380643039.1">
    <property type="nucleotide sequence ID" value="NZ_JBHSQO010000068.1"/>
</dbReference>
<name>A0ABW1PG55_9PSEU</name>
<keyword evidence="2" id="KW-1133">Transmembrane helix</keyword>
<dbReference type="EMBL" id="JBHSQO010000068">
    <property type="protein sequence ID" value="MFC6094618.1"/>
    <property type="molecule type" value="Genomic_DNA"/>
</dbReference>
<dbReference type="Gene3D" id="1.10.260.40">
    <property type="entry name" value="lambda repressor-like DNA-binding domains"/>
    <property type="match status" value="1"/>
</dbReference>
<feature type="transmembrane region" description="Helical" evidence="2">
    <location>
        <begin position="43"/>
        <end position="62"/>
    </location>
</feature>
<accession>A0ABW1PG55</accession>
<dbReference type="Proteomes" id="UP001596220">
    <property type="component" value="Unassembled WGS sequence"/>
</dbReference>
<feature type="region of interest" description="Disordered" evidence="1">
    <location>
        <begin position="1"/>
        <end position="30"/>
    </location>
</feature>
<sequence>MHPPCRHLKWPGGCGHDATQGTRRDPTPLGIGRRARTIRRRRGLSLGVAAGLAGISAPYLSMPENGRRRFERRGLLEDIGVVLFDATVPTCPPGGRTDRSDNRAYRTGVDS</sequence>
<evidence type="ECO:0000313" key="3">
    <source>
        <dbReference type="EMBL" id="MFC6094618.1"/>
    </source>
</evidence>
<dbReference type="Pfam" id="PF13560">
    <property type="entry name" value="HTH_31"/>
    <property type="match status" value="1"/>
</dbReference>
<evidence type="ECO:0000256" key="1">
    <source>
        <dbReference type="SAM" id="MobiDB-lite"/>
    </source>
</evidence>
<dbReference type="InterPro" id="IPR010982">
    <property type="entry name" value="Lambda_DNA-bd_dom_sf"/>
</dbReference>
<protein>
    <submittedName>
        <fullName evidence="3">Helix-turn-helix domain-containing protein</fullName>
    </submittedName>
</protein>